<dbReference type="PRINTS" id="PR00834">
    <property type="entry name" value="PROTEASES2C"/>
</dbReference>
<keyword evidence="6" id="KW-0645">Protease</keyword>
<keyword evidence="3 5" id="KW-1133">Transmembrane helix</keyword>
<reference evidence="6 7" key="1">
    <citation type="submission" date="2020-01" db="EMBL/GenBank/DDBJ databases">
        <title>Investigation of new actinobacteria for the biodesulphurisation of diesel fuel.</title>
        <authorList>
            <person name="Athi Narayanan S.M."/>
        </authorList>
    </citation>
    <scope>NUCLEOTIDE SEQUENCE [LARGE SCALE GENOMIC DNA]</scope>
    <source>
        <strain evidence="6 7">213E</strain>
    </source>
</reference>
<proteinExistence type="predicted"/>
<dbReference type="RefSeq" id="WP_059037214.1">
    <property type="nucleotide sequence ID" value="NZ_JAADZU010000020.1"/>
</dbReference>
<evidence type="ECO:0000313" key="7">
    <source>
        <dbReference type="Proteomes" id="UP000466307"/>
    </source>
</evidence>
<keyword evidence="2 5" id="KW-0812">Transmembrane</keyword>
<dbReference type="Proteomes" id="UP000466307">
    <property type="component" value="Unassembled WGS sequence"/>
</dbReference>
<dbReference type="EMBL" id="JAADZU010000020">
    <property type="protein sequence ID" value="NDK89615.1"/>
    <property type="molecule type" value="Genomic_DNA"/>
</dbReference>
<evidence type="ECO:0000256" key="2">
    <source>
        <dbReference type="ARBA" id="ARBA00022692"/>
    </source>
</evidence>
<protein>
    <submittedName>
        <fullName evidence="6">MarP family serine protease</fullName>
    </submittedName>
</protein>
<dbReference type="SUPFAM" id="SSF50494">
    <property type="entry name" value="Trypsin-like serine proteases"/>
    <property type="match status" value="1"/>
</dbReference>
<feature type="transmembrane region" description="Helical" evidence="5">
    <location>
        <begin position="30"/>
        <end position="52"/>
    </location>
</feature>
<name>A0A7K3LMY3_9ACTN</name>
<accession>A0A7K3LMY3</accession>
<dbReference type="GO" id="GO:0016020">
    <property type="term" value="C:membrane"/>
    <property type="evidence" value="ECO:0007669"/>
    <property type="project" value="UniProtKB-SubCell"/>
</dbReference>
<comment type="subcellular location">
    <subcellularLocation>
        <location evidence="1">Membrane</location>
        <topology evidence="1">Multi-pass membrane protein</topology>
    </subcellularLocation>
</comment>
<dbReference type="GO" id="GO:0004252">
    <property type="term" value="F:serine-type endopeptidase activity"/>
    <property type="evidence" value="ECO:0007669"/>
    <property type="project" value="InterPro"/>
</dbReference>
<dbReference type="NCBIfam" id="NF033740">
    <property type="entry name" value="MarP_fam_protase"/>
    <property type="match status" value="1"/>
</dbReference>
<dbReference type="PANTHER" id="PTHR43019">
    <property type="entry name" value="SERINE ENDOPROTEASE DEGS"/>
    <property type="match status" value="1"/>
</dbReference>
<dbReference type="GO" id="GO:0009403">
    <property type="term" value="P:toxin biosynthetic process"/>
    <property type="evidence" value="ECO:0007669"/>
    <property type="project" value="InterPro"/>
</dbReference>
<evidence type="ECO:0000313" key="6">
    <source>
        <dbReference type="EMBL" id="NDK89615.1"/>
    </source>
</evidence>
<dbReference type="Pfam" id="PF13365">
    <property type="entry name" value="Trypsin_2"/>
    <property type="match status" value="1"/>
</dbReference>
<dbReference type="InterPro" id="IPR047680">
    <property type="entry name" value="MarP-like"/>
</dbReference>
<feature type="transmembrane region" description="Helical" evidence="5">
    <location>
        <begin position="6"/>
        <end position="23"/>
    </location>
</feature>
<dbReference type="AlphaFoldDB" id="A0A7K3LMY3"/>
<keyword evidence="4 5" id="KW-0472">Membrane</keyword>
<sequence>MTAATWVDVIVIGLALLAAISGYRQGAVASALAVLGVLLGAFAGILLVPHVIERIDDQTMQLLAGVGVLVTLVVIGEIAGMILGNAARGGIRSRELRAVDSGVGLVLQALAVLVAAWLLSTLLVSANSPKLTEAIEGSKVLGAVDRAAPAWLSEKPRQEFERLLGDSGLPGVIRSTNESVVDPPDARLDDSKVVNQTRASVVKIEGEAPQCRQALEGSGFVVAPGLVMTNAHVVAGTDSVRIEQSDGAGISPTVHEAEVVLFDSATDIAVLRVDGLDTPALDFASRPGSSGDDAIVMGYPEAGPFLATAVRIREIRDLPTANIYQDRQVTREVYTVRGVIRQGNSGGPMINTRGEVLGVVFATSENPADETGYVLTAAEVREDLTIAQDRYRPVATGACVRE</sequence>
<evidence type="ECO:0000256" key="1">
    <source>
        <dbReference type="ARBA" id="ARBA00004141"/>
    </source>
</evidence>
<gene>
    <name evidence="6" type="ORF">GYA93_08500</name>
</gene>
<dbReference type="Pfam" id="PF02674">
    <property type="entry name" value="Colicin_V"/>
    <property type="match status" value="1"/>
</dbReference>
<dbReference type="GO" id="GO:0006508">
    <property type="term" value="P:proteolysis"/>
    <property type="evidence" value="ECO:0007669"/>
    <property type="project" value="UniProtKB-KW"/>
</dbReference>
<dbReference type="InterPro" id="IPR043504">
    <property type="entry name" value="Peptidase_S1_PA_chymotrypsin"/>
</dbReference>
<keyword evidence="7" id="KW-1185">Reference proteome</keyword>
<dbReference type="InterPro" id="IPR001940">
    <property type="entry name" value="Peptidase_S1C"/>
</dbReference>
<evidence type="ECO:0000256" key="4">
    <source>
        <dbReference type="ARBA" id="ARBA00023136"/>
    </source>
</evidence>
<comment type="caution">
    <text evidence="6">The sequence shown here is derived from an EMBL/GenBank/DDBJ whole genome shotgun (WGS) entry which is preliminary data.</text>
</comment>
<dbReference type="Gene3D" id="2.40.10.10">
    <property type="entry name" value="Trypsin-like serine proteases"/>
    <property type="match status" value="2"/>
</dbReference>
<evidence type="ECO:0000256" key="3">
    <source>
        <dbReference type="ARBA" id="ARBA00022989"/>
    </source>
</evidence>
<dbReference type="InterPro" id="IPR003825">
    <property type="entry name" value="Colicin-V_CvpA"/>
</dbReference>
<organism evidence="6 7">
    <name type="scientific">Gordonia desulfuricans</name>
    <dbReference type="NCBI Taxonomy" id="89051"/>
    <lineage>
        <taxon>Bacteria</taxon>
        <taxon>Bacillati</taxon>
        <taxon>Actinomycetota</taxon>
        <taxon>Actinomycetes</taxon>
        <taxon>Mycobacteriales</taxon>
        <taxon>Gordoniaceae</taxon>
        <taxon>Gordonia</taxon>
    </lineage>
</organism>
<dbReference type="PANTHER" id="PTHR43019:SF23">
    <property type="entry name" value="PROTEASE DO-LIKE 5, CHLOROPLASTIC"/>
    <property type="match status" value="1"/>
</dbReference>
<keyword evidence="6" id="KW-0378">Hydrolase</keyword>
<feature type="transmembrane region" description="Helical" evidence="5">
    <location>
        <begin position="105"/>
        <end position="126"/>
    </location>
</feature>
<feature type="transmembrane region" description="Helical" evidence="5">
    <location>
        <begin position="64"/>
        <end position="84"/>
    </location>
</feature>
<evidence type="ECO:0000256" key="5">
    <source>
        <dbReference type="SAM" id="Phobius"/>
    </source>
</evidence>
<dbReference type="InterPro" id="IPR009003">
    <property type="entry name" value="Peptidase_S1_PA"/>
</dbReference>